<keyword evidence="1" id="KW-0472">Membrane</keyword>
<keyword evidence="1" id="KW-0812">Transmembrane</keyword>
<evidence type="ECO:0000256" key="1">
    <source>
        <dbReference type="SAM" id="Phobius"/>
    </source>
</evidence>
<name>A0A1M6SLY0_9BACT</name>
<dbReference type="AlphaFoldDB" id="A0A1M6SLY0"/>
<protein>
    <submittedName>
        <fullName evidence="3">DnaJ domain-containing protein</fullName>
    </submittedName>
</protein>
<dbReference type="SMART" id="SM00271">
    <property type="entry name" value="DnaJ"/>
    <property type="match status" value="1"/>
</dbReference>
<dbReference type="CDD" id="cd06257">
    <property type="entry name" value="DnaJ"/>
    <property type="match status" value="1"/>
</dbReference>
<dbReference type="RefSeq" id="WP_072715010.1">
    <property type="nucleotide sequence ID" value="NZ_FRAU01000003.1"/>
</dbReference>
<evidence type="ECO:0000313" key="3">
    <source>
        <dbReference type="EMBL" id="SHK45794.1"/>
    </source>
</evidence>
<dbReference type="Proteomes" id="UP000185812">
    <property type="component" value="Unassembled WGS sequence"/>
</dbReference>
<dbReference type="SUPFAM" id="SSF46565">
    <property type="entry name" value="Chaperone J-domain"/>
    <property type="match status" value="1"/>
</dbReference>
<feature type="domain" description="J" evidence="2">
    <location>
        <begin position="235"/>
        <end position="297"/>
    </location>
</feature>
<dbReference type="Pfam" id="PF00226">
    <property type="entry name" value="DnaJ"/>
    <property type="match status" value="1"/>
</dbReference>
<keyword evidence="4" id="KW-1185">Reference proteome</keyword>
<evidence type="ECO:0000313" key="4">
    <source>
        <dbReference type="Proteomes" id="UP000185812"/>
    </source>
</evidence>
<feature type="transmembrane region" description="Helical" evidence="1">
    <location>
        <begin position="50"/>
        <end position="74"/>
    </location>
</feature>
<dbReference type="EMBL" id="FRAU01000003">
    <property type="protein sequence ID" value="SHK45794.1"/>
    <property type="molecule type" value="Genomic_DNA"/>
</dbReference>
<sequence>MKKDFKSTFGEIDAAEAENIRSVFRALGERVDHALSKLRIYKQEDKRAQLFGSIAGAAAALLTGGLGLGDLIIYPVVSSATRAALGPEETDMKRIYHKLSEALEKRAAMIVHFPDVVLSGEERDVIFRDLLLLYYVKKKPRSKLLEQIDNELAPKNMKLHILLDKLIHYIGNPDAREIDDLVFFCLFYYGLVNHKLYLSLREGREELELQLAWVLGQMDTMVTIFEAVEKQLIARHAATLELREPFTPEQVRQNYRRLMKACHPDRFPEATAEMKRQLEEKTRQLNEAYQFFRERLGF</sequence>
<dbReference type="PROSITE" id="PS50076">
    <property type="entry name" value="DNAJ_2"/>
    <property type="match status" value="1"/>
</dbReference>
<proteinExistence type="predicted"/>
<organism evidence="3 4">
    <name type="scientific">Rhodothermus profundi</name>
    <dbReference type="NCBI Taxonomy" id="633813"/>
    <lineage>
        <taxon>Bacteria</taxon>
        <taxon>Pseudomonadati</taxon>
        <taxon>Rhodothermota</taxon>
        <taxon>Rhodothermia</taxon>
        <taxon>Rhodothermales</taxon>
        <taxon>Rhodothermaceae</taxon>
        <taxon>Rhodothermus</taxon>
    </lineage>
</organism>
<dbReference type="InterPro" id="IPR036869">
    <property type="entry name" value="J_dom_sf"/>
</dbReference>
<dbReference type="STRING" id="633813.SAMN04488087_1145"/>
<accession>A0A1M6SLY0</accession>
<keyword evidence="1" id="KW-1133">Transmembrane helix</keyword>
<dbReference type="Gene3D" id="1.10.287.110">
    <property type="entry name" value="DnaJ domain"/>
    <property type="match status" value="1"/>
</dbReference>
<gene>
    <name evidence="3" type="ORF">SAMN04488087_1145</name>
</gene>
<dbReference type="OrthoDB" id="665715at2"/>
<evidence type="ECO:0000259" key="2">
    <source>
        <dbReference type="PROSITE" id="PS50076"/>
    </source>
</evidence>
<reference evidence="4" key="1">
    <citation type="submission" date="2016-11" db="EMBL/GenBank/DDBJ databases">
        <authorList>
            <person name="Varghese N."/>
            <person name="Submissions S."/>
        </authorList>
    </citation>
    <scope>NUCLEOTIDE SEQUENCE [LARGE SCALE GENOMIC DNA]</scope>
    <source>
        <strain evidence="4">DSM 22212</strain>
    </source>
</reference>
<dbReference type="InterPro" id="IPR001623">
    <property type="entry name" value="DnaJ_domain"/>
</dbReference>